<dbReference type="InterPro" id="IPR041414">
    <property type="entry name" value="Raco-like_middle"/>
</dbReference>
<dbReference type="EMBL" id="CP117523">
    <property type="protein sequence ID" value="WWD82554.1"/>
    <property type="molecule type" value="Genomic_DNA"/>
</dbReference>
<dbReference type="Pfam" id="PF17650">
    <property type="entry name" value="RACo_linker"/>
    <property type="match status" value="1"/>
</dbReference>
<name>A0ABZ2ES15_9FIRM</name>
<dbReference type="PANTHER" id="PTHR42895:SF2">
    <property type="entry name" value="IRON-SULFUR CLUSTER PROTEIN"/>
    <property type="match status" value="1"/>
</dbReference>
<gene>
    <name evidence="2" type="primary">nqrF_1</name>
    <name evidence="2" type="ORF">TEGL_09460</name>
</gene>
<dbReference type="Gene3D" id="3.30.420.480">
    <property type="entry name" value="Domain of unknown function (DUF4445)"/>
    <property type="match status" value="1"/>
</dbReference>
<organism evidence="2 3">
    <name type="scientific">Terrisporobacter glycolicus ATCC 14880 = DSM 1288</name>
    <dbReference type="NCBI Taxonomy" id="1121315"/>
    <lineage>
        <taxon>Bacteria</taxon>
        <taxon>Bacillati</taxon>
        <taxon>Bacillota</taxon>
        <taxon>Clostridia</taxon>
        <taxon>Peptostreptococcales</taxon>
        <taxon>Peptostreptococcaceae</taxon>
        <taxon>Terrisporobacter</taxon>
    </lineage>
</organism>
<dbReference type="InterPro" id="IPR042259">
    <property type="entry name" value="Raco-like_middle_sf"/>
</dbReference>
<dbReference type="InterPro" id="IPR036010">
    <property type="entry name" value="2Fe-2S_ferredoxin-like_sf"/>
</dbReference>
<protein>
    <submittedName>
        <fullName evidence="2">Na(+)-translocating NADH-quinone reductase subunit F</fullName>
    </submittedName>
</protein>
<dbReference type="Gene3D" id="3.10.20.880">
    <property type="match status" value="1"/>
</dbReference>
<dbReference type="InterPro" id="IPR043129">
    <property type="entry name" value="ATPase_NBD"/>
</dbReference>
<dbReference type="InterPro" id="IPR040506">
    <property type="entry name" value="RACo_linker"/>
</dbReference>
<feature type="domain" description="2Fe-2S ferredoxin-type" evidence="1">
    <location>
        <begin position="3"/>
        <end position="97"/>
    </location>
</feature>
<dbReference type="SUPFAM" id="SSF53067">
    <property type="entry name" value="Actin-like ATPase domain"/>
    <property type="match status" value="1"/>
</dbReference>
<dbReference type="SUPFAM" id="SSF54292">
    <property type="entry name" value="2Fe-2S ferredoxin-like"/>
    <property type="match status" value="1"/>
</dbReference>
<dbReference type="Pfam" id="PF00111">
    <property type="entry name" value="Fer2"/>
    <property type="match status" value="1"/>
</dbReference>
<dbReference type="PROSITE" id="PS51085">
    <property type="entry name" value="2FE2S_FER_2"/>
    <property type="match status" value="1"/>
</dbReference>
<dbReference type="Proteomes" id="UP001348492">
    <property type="component" value="Chromosome"/>
</dbReference>
<dbReference type="InterPro" id="IPR027980">
    <property type="entry name" value="RACo_C"/>
</dbReference>
<evidence type="ECO:0000313" key="2">
    <source>
        <dbReference type="EMBL" id="WWD82554.1"/>
    </source>
</evidence>
<reference evidence="2 3" key="1">
    <citation type="journal article" date="2023" name="PLoS ONE">
        <title>Genome-based metabolic and phylogenomic analysis of three Terrisporobacter species.</title>
        <authorList>
            <person name="Boer T."/>
            <person name="Bengelsdorf F.R."/>
            <person name="Bomeke M."/>
            <person name="Daniel R."/>
            <person name="Poehlein A."/>
        </authorList>
    </citation>
    <scope>NUCLEOTIDE SEQUENCE [LARGE SCALE GENOMIC DNA]</scope>
    <source>
        <strain evidence="2 3">DSM 1288</strain>
    </source>
</reference>
<sequence>MGEKINLKVLPDNCNIKVEAGSKIIDVLNENNISVESTCAKKGKCGKCKVKVLEGKISNITENEKKLLSEKEINEKIVLACERRIFGDITIKIIDKNKDIVEKGKIIKSNENINTIVEKIYLELPLPSLEDQRSDVKRILDYLKIKHKRNYKFDINLIPKLQEILLENYYKVTATILNDEIIKIQGNNHENQNYGIAIDIGTTTVAAYLINLVNGEIIDAKSNLNEQKKYGADVISRINYSTENNKNKEELKNEISITIDKIAEKLITNNKINKENISIISIVGNTTMSHLLMGASVNGIARAPFNSVFSDEIFGKLNLLNLHSLEKNTRFILLPNIGGYVGSDTLGAIISSDMKNMKGNILLIDIGTNCELALKTDKEILVCSTAAGPAFEGANMKYGMRASDGAIYSCEIDLENDINIKTIENKENPVGICGSGYINLISCLVEKNIILPQGRIVKPQKLEEYVSKKIKERINKDGKSYEIVLSNDKNNKKISIVQQDIANLQLAKAAVRAGIELLMREGKVEKLDKILIAGAFGSNLDIDNIKKIKMIPNIENKKVQIIGNAAGSGAIQILLYKNKYDSMKKLTDNIKHVELANHKDFNKIFTNCLML</sequence>
<evidence type="ECO:0000259" key="1">
    <source>
        <dbReference type="PROSITE" id="PS51085"/>
    </source>
</evidence>
<dbReference type="InterPro" id="IPR052911">
    <property type="entry name" value="Corrinoid_activation_enz"/>
</dbReference>
<dbReference type="InterPro" id="IPR012675">
    <property type="entry name" value="Beta-grasp_dom_sf"/>
</dbReference>
<keyword evidence="3" id="KW-1185">Reference proteome</keyword>
<dbReference type="Pfam" id="PF17651">
    <property type="entry name" value="Raco_middle"/>
    <property type="match status" value="1"/>
</dbReference>
<dbReference type="RefSeq" id="WP_018590358.1">
    <property type="nucleotide sequence ID" value="NZ_CP117523.1"/>
</dbReference>
<dbReference type="InterPro" id="IPR001041">
    <property type="entry name" value="2Fe-2S_ferredoxin-type"/>
</dbReference>
<dbReference type="Gene3D" id="3.10.20.30">
    <property type="match status" value="1"/>
</dbReference>
<dbReference type="PANTHER" id="PTHR42895">
    <property type="entry name" value="IRON-SULFUR CLUSTER-BINDING PROTEIN-RELATED"/>
    <property type="match status" value="1"/>
</dbReference>
<dbReference type="Pfam" id="PF14574">
    <property type="entry name" value="RACo_C_ter"/>
    <property type="match status" value="1"/>
</dbReference>
<accession>A0ABZ2ES15</accession>
<evidence type="ECO:0000313" key="3">
    <source>
        <dbReference type="Proteomes" id="UP001348492"/>
    </source>
</evidence>
<proteinExistence type="predicted"/>